<protein>
    <submittedName>
        <fullName evidence="1">Uncharacterized protein</fullName>
    </submittedName>
</protein>
<name>A0AAN7BHY0_9PEZI</name>
<sequence>MITSSYMKCELTHGSFSKLHAFIGDPNFPSRLSLMNRDEIVCYYEHLYRHFSSLLFSSYEDRPAVFAPLKRLICREIGIKGGYGIFDDGQSILLRTLLWRRASAQTKLENLESAFHGMETFLPAWTWLAYYGTIDYFELPVEGM</sequence>
<dbReference type="AlphaFoldDB" id="A0AAN7BHY0"/>
<proteinExistence type="predicted"/>
<reference evidence="1" key="1">
    <citation type="journal article" date="2023" name="Mol. Phylogenet. Evol.">
        <title>Genome-scale phylogeny and comparative genomics of the fungal order Sordariales.</title>
        <authorList>
            <person name="Hensen N."/>
            <person name="Bonometti L."/>
            <person name="Westerberg I."/>
            <person name="Brannstrom I.O."/>
            <person name="Guillou S."/>
            <person name="Cros-Aarteil S."/>
            <person name="Calhoun S."/>
            <person name="Haridas S."/>
            <person name="Kuo A."/>
            <person name="Mondo S."/>
            <person name="Pangilinan J."/>
            <person name="Riley R."/>
            <person name="LaButti K."/>
            <person name="Andreopoulos B."/>
            <person name="Lipzen A."/>
            <person name="Chen C."/>
            <person name="Yan M."/>
            <person name="Daum C."/>
            <person name="Ng V."/>
            <person name="Clum A."/>
            <person name="Steindorff A."/>
            <person name="Ohm R.A."/>
            <person name="Martin F."/>
            <person name="Silar P."/>
            <person name="Natvig D.O."/>
            <person name="Lalanne C."/>
            <person name="Gautier V."/>
            <person name="Ament-Velasquez S.L."/>
            <person name="Kruys A."/>
            <person name="Hutchinson M.I."/>
            <person name="Powell A.J."/>
            <person name="Barry K."/>
            <person name="Miller A.N."/>
            <person name="Grigoriev I.V."/>
            <person name="Debuchy R."/>
            <person name="Gladieux P."/>
            <person name="Hiltunen Thoren M."/>
            <person name="Johannesson H."/>
        </authorList>
    </citation>
    <scope>NUCLEOTIDE SEQUENCE</scope>
    <source>
        <strain evidence="1">CBS 990.96</strain>
    </source>
</reference>
<gene>
    <name evidence="1" type="ORF">QBC38DRAFT_38105</name>
</gene>
<dbReference type="Proteomes" id="UP001301958">
    <property type="component" value="Unassembled WGS sequence"/>
</dbReference>
<reference evidence="1" key="2">
    <citation type="submission" date="2023-05" db="EMBL/GenBank/DDBJ databases">
        <authorList>
            <consortium name="Lawrence Berkeley National Laboratory"/>
            <person name="Steindorff A."/>
            <person name="Hensen N."/>
            <person name="Bonometti L."/>
            <person name="Westerberg I."/>
            <person name="Brannstrom I.O."/>
            <person name="Guillou S."/>
            <person name="Cros-Aarteil S."/>
            <person name="Calhoun S."/>
            <person name="Haridas S."/>
            <person name="Kuo A."/>
            <person name="Mondo S."/>
            <person name="Pangilinan J."/>
            <person name="Riley R."/>
            <person name="Labutti K."/>
            <person name="Andreopoulos B."/>
            <person name="Lipzen A."/>
            <person name="Chen C."/>
            <person name="Yanf M."/>
            <person name="Daum C."/>
            <person name="Ng V."/>
            <person name="Clum A."/>
            <person name="Ohm R."/>
            <person name="Martin F."/>
            <person name="Silar P."/>
            <person name="Natvig D."/>
            <person name="Lalanne C."/>
            <person name="Gautier V."/>
            <person name="Ament-Velasquez S.L."/>
            <person name="Kruys A."/>
            <person name="Hutchinson M.I."/>
            <person name="Powell A.J."/>
            <person name="Barry K."/>
            <person name="Miller A.N."/>
            <person name="Grigoriev I.V."/>
            <person name="Debuchy R."/>
            <person name="Gladieux P."/>
            <person name="Thoren M.H."/>
            <person name="Johannesson H."/>
        </authorList>
    </citation>
    <scope>NUCLEOTIDE SEQUENCE</scope>
    <source>
        <strain evidence="1">CBS 990.96</strain>
    </source>
</reference>
<comment type="caution">
    <text evidence="1">The sequence shown here is derived from an EMBL/GenBank/DDBJ whole genome shotgun (WGS) entry which is preliminary data.</text>
</comment>
<evidence type="ECO:0000313" key="2">
    <source>
        <dbReference type="Proteomes" id="UP001301958"/>
    </source>
</evidence>
<keyword evidence="2" id="KW-1185">Reference proteome</keyword>
<dbReference type="EMBL" id="MU865413">
    <property type="protein sequence ID" value="KAK4223821.1"/>
    <property type="molecule type" value="Genomic_DNA"/>
</dbReference>
<organism evidence="1 2">
    <name type="scientific">Podospora fimiseda</name>
    <dbReference type="NCBI Taxonomy" id="252190"/>
    <lineage>
        <taxon>Eukaryota</taxon>
        <taxon>Fungi</taxon>
        <taxon>Dikarya</taxon>
        <taxon>Ascomycota</taxon>
        <taxon>Pezizomycotina</taxon>
        <taxon>Sordariomycetes</taxon>
        <taxon>Sordariomycetidae</taxon>
        <taxon>Sordariales</taxon>
        <taxon>Podosporaceae</taxon>
        <taxon>Podospora</taxon>
    </lineage>
</organism>
<evidence type="ECO:0000313" key="1">
    <source>
        <dbReference type="EMBL" id="KAK4223821.1"/>
    </source>
</evidence>
<accession>A0AAN7BHY0</accession>